<dbReference type="Proteomes" id="UP001347796">
    <property type="component" value="Unassembled WGS sequence"/>
</dbReference>
<name>A0AAN8JD46_PATCE</name>
<reference evidence="2 3" key="1">
    <citation type="submission" date="2024-01" db="EMBL/GenBank/DDBJ databases">
        <title>The genome of the rayed Mediterranean limpet Patella caerulea (Linnaeus, 1758).</title>
        <authorList>
            <person name="Anh-Thu Weber A."/>
            <person name="Halstead-Nussloch G."/>
        </authorList>
    </citation>
    <scope>NUCLEOTIDE SEQUENCE [LARGE SCALE GENOMIC DNA]</scope>
    <source>
        <strain evidence="2">AATW-2023a</strain>
        <tissue evidence="2">Whole specimen</tissue>
    </source>
</reference>
<comment type="caution">
    <text evidence="2">The sequence shown here is derived from an EMBL/GenBank/DDBJ whole genome shotgun (WGS) entry which is preliminary data.</text>
</comment>
<organism evidence="2 3">
    <name type="scientific">Patella caerulea</name>
    <name type="common">Rayed Mediterranean limpet</name>
    <dbReference type="NCBI Taxonomy" id="87958"/>
    <lineage>
        <taxon>Eukaryota</taxon>
        <taxon>Metazoa</taxon>
        <taxon>Spiralia</taxon>
        <taxon>Lophotrochozoa</taxon>
        <taxon>Mollusca</taxon>
        <taxon>Gastropoda</taxon>
        <taxon>Patellogastropoda</taxon>
        <taxon>Patelloidea</taxon>
        <taxon>Patellidae</taxon>
        <taxon>Patella</taxon>
    </lineage>
</organism>
<evidence type="ECO:0000256" key="1">
    <source>
        <dbReference type="SAM" id="MobiDB-lite"/>
    </source>
</evidence>
<dbReference type="AlphaFoldDB" id="A0AAN8JD46"/>
<feature type="compositionally biased region" description="Basic and acidic residues" evidence="1">
    <location>
        <begin position="33"/>
        <end position="130"/>
    </location>
</feature>
<dbReference type="EMBL" id="JAZGQO010000011">
    <property type="protein sequence ID" value="KAK6172760.1"/>
    <property type="molecule type" value="Genomic_DNA"/>
</dbReference>
<proteinExistence type="predicted"/>
<evidence type="ECO:0000313" key="3">
    <source>
        <dbReference type="Proteomes" id="UP001347796"/>
    </source>
</evidence>
<keyword evidence="3" id="KW-1185">Reference proteome</keyword>
<feature type="region of interest" description="Disordered" evidence="1">
    <location>
        <begin position="33"/>
        <end position="151"/>
    </location>
</feature>
<protein>
    <submittedName>
        <fullName evidence="2">Uncharacterized protein</fullName>
    </submittedName>
</protein>
<gene>
    <name evidence="2" type="ORF">SNE40_016356</name>
</gene>
<sequence>MSLVKRSNMRFGSETSLEYKNFLANQWKDIIKFKRRPVTEAERKDALAAEREKTEEEKFGSREKREEKDKSREIREKDRSRERREKERSRERREKDRSRERREKDRKEDRSIVKTEKTGQRKDEGEKKEVASQGQDGKRLRPQGGHPGKEI</sequence>
<accession>A0AAN8JD46</accession>
<evidence type="ECO:0000313" key="2">
    <source>
        <dbReference type="EMBL" id="KAK6172760.1"/>
    </source>
</evidence>